<name>A0A8G2BJ04_9PROT</name>
<reference evidence="5 6" key="1">
    <citation type="submission" date="2016-10" db="EMBL/GenBank/DDBJ databases">
        <authorList>
            <person name="Varghese N."/>
            <person name="Submissions S."/>
        </authorList>
    </citation>
    <scope>NUCLEOTIDE SEQUENCE [LARGE SCALE GENOMIC DNA]</scope>
    <source>
        <strain evidence="5 6">DSM 18839</strain>
    </source>
</reference>
<comment type="catalytic activity">
    <reaction evidence="3">
        <text>D-glucose + ATP = D-glucose 6-phosphate + ADP + H(+)</text>
        <dbReference type="Rhea" id="RHEA:17825"/>
        <dbReference type="ChEBI" id="CHEBI:4167"/>
        <dbReference type="ChEBI" id="CHEBI:15378"/>
        <dbReference type="ChEBI" id="CHEBI:30616"/>
        <dbReference type="ChEBI" id="CHEBI:61548"/>
        <dbReference type="ChEBI" id="CHEBI:456216"/>
        <dbReference type="EC" id="2.7.1.2"/>
    </reaction>
</comment>
<protein>
    <recommendedName>
        <fullName evidence="3">Glucokinase</fullName>
        <ecNumber evidence="3">2.7.1.2</ecNumber>
    </recommendedName>
    <alternativeName>
        <fullName evidence="3">Glucose kinase</fullName>
    </alternativeName>
</protein>
<dbReference type="GO" id="GO:0005536">
    <property type="term" value="F:D-glucose binding"/>
    <property type="evidence" value="ECO:0007669"/>
    <property type="project" value="InterPro"/>
</dbReference>
<dbReference type="Pfam" id="PF02685">
    <property type="entry name" value="Glucokinase"/>
    <property type="match status" value="1"/>
</dbReference>
<dbReference type="GO" id="GO:0005829">
    <property type="term" value="C:cytosol"/>
    <property type="evidence" value="ECO:0007669"/>
    <property type="project" value="TreeGrafter"/>
</dbReference>
<dbReference type="InterPro" id="IPR043129">
    <property type="entry name" value="ATPase_NBD"/>
</dbReference>
<keyword evidence="2 3" id="KW-0418">Kinase</keyword>
<dbReference type="Gene3D" id="3.30.420.40">
    <property type="match status" value="1"/>
</dbReference>
<dbReference type="GO" id="GO:0004340">
    <property type="term" value="F:glucokinase activity"/>
    <property type="evidence" value="ECO:0007669"/>
    <property type="project" value="UniProtKB-UniRule"/>
</dbReference>
<dbReference type="CDD" id="cd24008">
    <property type="entry name" value="ASKHA_NBD_GLK"/>
    <property type="match status" value="1"/>
</dbReference>
<keyword evidence="1 3" id="KW-0808">Transferase</keyword>
<evidence type="ECO:0000256" key="3">
    <source>
        <dbReference type="HAMAP-Rule" id="MF_00524"/>
    </source>
</evidence>
<organism evidence="5 6">
    <name type="scientific">Thalassobaculum litoreum DSM 18839</name>
    <dbReference type="NCBI Taxonomy" id="1123362"/>
    <lineage>
        <taxon>Bacteria</taxon>
        <taxon>Pseudomonadati</taxon>
        <taxon>Pseudomonadota</taxon>
        <taxon>Alphaproteobacteria</taxon>
        <taxon>Rhodospirillales</taxon>
        <taxon>Thalassobaculaceae</taxon>
        <taxon>Thalassobaculum</taxon>
    </lineage>
</organism>
<dbReference type="OrthoDB" id="9800595at2"/>
<evidence type="ECO:0000256" key="1">
    <source>
        <dbReference type="ARBA" id="ARBA00022679"/>
    </source>
</evidence>
<evidence type="ECO:0000256" key="4">
    <source>
        <dbReference type="RuleBase" id="RU004046"/>
    </source>
</evidence>
<comment type="similarity">
    <text evidence="3 4">Belongs to the bacterial glucokinase family.</text>
</comment>
<dbReference type="GO" id="GO:0006096">
    <property type="term" value="P:glycolytic process"/>
    <property type="evidence" value="ECO:0007669"/>
    <property type="project" value="UniProtKB-UniRule"/>
</dbReference>
<keyword evidence="3" id="KW-0963">Cytoplasm</keyword>
<keyword evidence="3" id="KW-0067">ATP-binding</keyword>
<evidence type="ECO:0000313" key="6">
    <source>
        <dbReference type="Proteomes" id="UP000198615"/>
    </source>
</evidence>
<dbReference type="InterPro" id="IPR003836">
    <property type="entry name" value="Glucokinase"/>
</dbReference>
<keyword evidence="3" id="KW-0324">Glycolysis</keyword>
<dbReference type="RefSeq" id="WP_093151361.1">
    <property type="nucleotide sequence ID" value="NZ_FNBW01000008.1"/>
</dbReference>
<dbReference type="Gene3D" id="3.40.367.20">
    <property type="match status" value="1"/>
</dbReference>
<comment type="caution">
    <text evidence="3">Lacks conserved residue(s) required for the propagation of feature annotation.</text>
</comment>
<dbReference type="PANTHER" id="PTHR47690:SF1">
    <property type="entry name" value="GLUCOKINASE"/>
    <property type="match status" value="1"/>
</dbReference>
<dbReference type="PANTHER" id="PTHR47690">
    <property type="entry name" value="GLUCOKINASE"/>
    <property type="match status" value="1"/>
</dbReference>
<sequence>MTGPILIADLGGTNLRFALTDGKTTREESSMEGDRFASLDDAVGAYLAKIGRETQPERAIFAVAGPSDAETMVFTNRDWTVPVAPLRSRFRLKQLAVVNDFAAVAYALPHLTPDDYRTVGAERTARPGAMVAIGPGTGLGVGLVVPGDGGFKVVPGEGGHATLPAQNGLEERVIGYLRNLHGHVSAERALSGAGLADLHDAVCAVEDLPARRLDAAAIVAEGVTDPGCREALGLFTDFLATVAGDLALTAGASGGVFIAGGMVPKLGDLFDGGRFRRRFTAKGRLAGYLDPIPVRLITHREPALLGLSRSAEAILRNDLDTSV</sequence>
<dbReference type="SUPFAM" id="SSF53067">
    <property type="entry name" value="Actin-like ATPase domain"/>
    <property type="match status" value="1"/>
</dbReference>
<dbReference type="NCBIfam" id="TIGR00749">
    <property type="entry name" value="glk"/>
    <property type="match status" value="1"/>
</dbReference>
<dbReference type="AlphaFoldDB" id="A0A8G2BJ04"/>
<keyword evidence="6" id="KW-1185">Reference proteome</keyword>
<accession>A0A8G2BJ04</accession>
<proteinExistence type="inferred from homology"/>
<comment type="caution">
    <text evidence="5">The sequence shown here is derived from an EMBL/GenBank/DDBJ whole genome shotgun (WGS) entry which is preliminary data.</text>
</comment>
<dbReference type="GO" id="GO:0005524">
    <property type="term" value="F:ATP binding"/>
    <property type="evidence" value="ECO:0007669"/>
    <property type="project" value="UniProtKB-UniRule"/>
</dbReference>
<dbReference type="HAMAP" id="MF_00524">
    <property type="entry name" value="Glucokinase"/>
    <property type="match status" value="1"/>
</dbReference>
<comment type="subcellular location">
    <subcellularLocation>
        <location evidence="3">Cytoplasm</location>
    </subcellularLocation>
</comment>
<evidence type="ECO:0000256" key="2">
    <source>
        <dbReference type="ARBA" id="ARBA00022777"/>
    </source>
</evidence>
<dbReference type="Proteomes" id="UP000198615">
    <property type="component" value="Unassembled WGS sequence"/>
</dbReference>
<evidence type="ECO:0000313" key="5">
    <source>
        <dbReference type="EMBL" id="SDF97285.1"/>
    </source>
</evidence>
<keyword evidence="3" id="KW-0547">Nucleotide-binding</keyword>
<dbReference type="EMBL" id="FNBW01000008">
    <property type="protein sequence ID" value="SDF97285.1"/>
    <property type="molecule type" value="Genomic_DNA"/>
</dbReference>
<dbReference type="EC" id="2.7.1.2" evidence="3"/>
<gene>
    <name evidence="3" type="primary">glk</name>
    <name evidence="5" type="ORF">SAMN05660686_02952</name>
</gene>
<dbReference type="InterPro" id="IPR050201">
    <property type="entry name" value="Bacterial_glucokinase"/>
</dbReference>